<sequence>MAIKGIPSCFFCFRIGEVFVNGECYVVATGQKKLTTVCLFCLFLGGGGGGQKKMWNRNPVSRPAIPLSFALPCRKKPDEHPTHRPSPPSYPTYARLTEKEKEKERRMGRHTNNPKPKPNRTEPALLIARRRLFFSLDRWNKQTNNSRSWVGFTGLPFSPVSREWGGRGGKVLVDNRQIMKEGLFATGWGLRSCSCVGSAPRTPE</sequence>
<reference evidence="2 3" key="1">
    <citation type="submission" date="2020-01" db="EMBL/GenBank/DDBJ databases">
        <authorList>
            <consortium name="DOE Joint Genome Institute"/>
            <person name="Haridas S."/>
            <person name="Albert R."/>
            <person name="Binder M."/>
            <person name="Bloem J."/>
            <person name="Labutti K."/>
            <person name="Salamov A."/>
            <person name="Andreopoulos B."/>
            <person name="Baker S.E."/>
            <person name="Barry K."/>
            <person name="Bills G."/>
            <person name="Bluhm B.H."/>
            <person name="Cannon C."/>
            <person name="Castanera R."/>
            <person name="Culley D.E."/>
            <person name="Daum C."/>
            <person name="Ezra D."/>
            <person name="Gonzalez J.B."/>
            <person name="Henrissat B."/>
            <person name="Kuo A."/>
            <person name="Liang C."/>
            <person name="Lipzen A."/>
            <person name="Lutzoni F."/>
            <person name="Magnuson J."/>
            <person name="Mondo S."/>
            <person name="Nolan M."/>
            <person name="Ohm R."/>
            <person name="Pangilinan J."/>
            <person name="Park H.-J.H."/>
            <person name="Ramirez L."/>
            <person name="Alfaro M."/>
            <person name="Sun H."/>
            <person name="Tritt A."/>
            <person name="Yoshinaga Y."/>
            <person name="Zwiers L.-H.L."/>
            <person name="Turgeon B.G."/>
            <person name="Goodwin S.B."/>
            <person name="Spatafora J.W."/>
            <person name="Crous P.W."/>
            <person name="Grigoriev I.V."/>
        </authorList>
    </citation>
    <scope>NUCLEOTIDE SEQUENCE [LARGE SCALE GENOMIC DNA]</scope>
    <source>
        <strain evidence="2 3">CBS 611.86</strain>
    </source>
</reference>
<feature type="compositionally biased region" description="Basic and acidic residues" evidence="1">
    <location>
        <begin position="96"/>
        <end position="105"/>
    </location>
</feature>
<evidence type="ECO:0000313" key="3">
    <source>
        <dbReference type="Proteomes" id="UP000481861"/>
    </source>
</evidence>
<protein>
    <submittedName>
        <fullName evidence="2">Uncharacterized protein</fullName>
    </submittedName>
</protein>
<dbReference type="EMBL" id="JAADJZ010000019">
    <property type="protein sequence ID" value="KAF2868512.1"/>
    <property type="molecule type" value="Genomic_DNA"/>
</dbReference>
<dbReference type="AlphaFoldDB" id="A0A7C8I5B0"/>
<name>A0A7C8I5B0_9PLEO</name>
<proteinExistence type="predicted"/>
<evidence type="ECO:0000313" key="2">
    <source>
        <dbReference type="EMBL" id="KAF2868512.1"/>
    </source>
</evidence>
<comment type="caution">
    <text evidence="2">The sequence shown here is derived from an EMBL/GenBank/DDBJ whole genome shotgun (WGS) entry which is preliminary data.</text>
</comment>
<keyword evidence="3" id="KW-1185">Reference proteome</keyword>
<organism evidence="2 3">
    <name type="scientific">Massariosphaeria phaeospora</name>
    <dbReference type="NCBI Taxonomy" id="100035"/>
    <lineage>
        <taxon>Eukaryota</taxon>
        <taxon>Fungi</taxon>
        <taxon>Dikarya</taxon>
        <taxon>Ascomycota</taxon>
        <taxon>Pezizomycotina</taxon>
        <taxon>Dothideomycetes</taxon>
        <taxon>Pleosporomycetidae</taxon>
        <taxon>Pleosporales</taxon>
        <taxon>Pleosporales incertae sedis</taxon>
        <taxon>Massariosphaeria</taxon>
    </lineage>
</organism>
<dbReference type="Proteomes" id="UP000481861">
    <property type="component" value="Unassembled WGS sequence"/>
</dbReference>
<accession>A0A7C8I5B0</accession>
<evidence type="ECO:0000256" key="1">
    <source>
        <dbReference type="SAM" id="MobiDB-lite"/>
    </source>
</evidence>
<gene>
    <name evidence="2" type="ORF">BDV95DRAFT_130750</name>
</gene>
<feature type="region of interest" description="Disordered" evidence="1">
    <location>
        <begin position="76"/>
        <end position="122"/>
    </location>
</feature>